<feature type="binding site" evidence="12">
    <location>
        <position position="208"/>
    </location>
    <ligand>
        <name>Ca(2+)</name>
        <dbReference type="ChEBI" id="CHEBI:29108"/>
    </ligand>
</feature>
<feature type="binding site" evidence="12">
    <location>
        <position position="161"/>
    </location>
    <ligand>
        <name>Ca(2+)</name>
        <dbReference type="ChEBI" id="CHEBI:29108"/>
    </ligand>
</feature>
<evidence type="ECO:0000256" key="13">
    <source>
        <dbReference type="SAM" id="Phobius"/>
    </source>
</evidence>
<sequence length="394" mass="45707">MYYYIDEEEQKMKGTLRDWRKALRTPITYRVGNAVRIQPQLVVLMTSMGTFLLLLVYYWWTSVQGPPVIQWIHRTRQYNTTYPLTRPVIAGDYITFRIGIVADLDTNSKSSTKAYSFHSYLKKGHLVYNRVKNSVTVTWDSQQPTLLTSMYSHKGRGMELSELIVYDGRLLTFDDRSGMVFEIISNKMVPWLVLTDGNGHVEKGFKSEWAAMKDEILYIGSMGKEWTTSSGEFENYDPMWVKAVNINGEVQHLTWVNRYKAIRSSIGVQWPGYVIHESGVWSPLKRLWHFLPRRCSYEQYNETKDEIKGCNYLITADDNFRNIKANKITKFQPKHGFSSFKFIPGSNDEVIVALKTTEFEGKTATYITAFTTDGLELLSDTFVENMKYEGIEFL</sequence>
<dbReference type="GO" id="GO:0005509">
    <property type="term" value="F:calcium ion binding"/>
    <property type="evidence" value="ECO:0007669"/>
    <property type="project" value="InterPro"/>
</dbReference>
<dbReference type="GO" id="GO:0045134">
    <property type="term" value="F:UDP phosphatase activity"/>
    <property type="evidence" value="ECO:0007669"/>
    <property type="project" value="TreeGrafter"/>
</dbReference>
<feature type="transmembrane region" description="Helical" evidence="13">
    <location>
        <begin position="41"/>
        <end position="60"/>
    </location>
</feature>
<dbReference type="GO" id="GO:0004050">
    <property type="term" value="F:apyrase activity"/>
    <property type="evidence" value="ECO:0007669"/>
    <property type="project" value="UniProtKB-EC"/>
</dbReference>
<evidence type="ECO:0000256" key="9">
    <source>
        <dbReference type="ARBA" id="ARBA00025738"/>
    </source>
</evidence>
<feature type="binding site" evidence="12">
    <location>
        <position position="338"/>
    </location>
    <ligand>
        <name>Ca(2+)</name>
        <dbReference type="ChEBI" id="CHEBI:29108"/>
    </ligand>
</feature>
<dbReference type="OrthoDB" id="25028at2759"/>
<dbReference type="InterPro" id="IPR009283">
    <property type="entry name" value="Apyrase"/>
</dbReference>
<feature type="binding site" evidence="12">
    <location>
        <position position="162"/>
    </location>
    <ligand>
        <name>Ca(2+)</name>
        <dbReference type="ChEBI" id="CHEBI:29108"/>
    </ligand>
</feature>
<evidence type="ECO:0000256" key="10">
    <source>
        <dbReference type="ARBA" id="ARBA00047297"/>
    </source>
</evidence>
<evidence type="ECO:0000256" key="2">
    <source>
        <dbReference type="ARBA" id="ARBA00012148"/>
    </source>
</evidence>
<name>A0A8R1WL21_BOMMO</name>
<keyword evidence="13" id="KW-1133">Transmembrane helix</keyword>
<keyword evidence="15" id="KW-1185">Reference proteome</keyword>
<evidence type="ECO:0000256" key="7">
    <source>
        <dbReference type="ARBA" id="ARBA00022837"/>
    </source>
</evidence>
<keyword evidence="6" id="KW-0378">Hydrolase</keyword>
<dbReference type="GeneID" id="101746124"/>
<dbReference type="EC" id="3.6.1.5" evidence="2"/>
<evidence type="ECO:0000256" key="6">
    <source>
        <dbReference type="ARBA" id="ARBA00022801"/>
    </source>
</evidence>
<evidence type="ECO:0000256" key="1">
    <source>
        <dbReference type="ARBA" id="ARBA00001913"/>
    </source>
</evidence>
<proteinExistence type="inferred from homology"/>
<dbReference type="KEGG" id="bmor:101746124"/>
<dbReference type="PANTHER" id="PTHR13023:SF3">
    <property type="entry name" value="SOLUBLE CALCIUM-ACTIVATED NUCLEOTIDASE 1"/>
    <property type="match status" value="1"/>
</dbReference>
<keyword evidence="3" id="KW-1201">Platelet aggregation inhibiting toxin</keyword>
<dbReference type="FunFam" id="2.120.10.100:FF:000001">
    <property type="entry name" value="Soluble calcium-activated nucleotidase 1"/>
    <property type="match status" value="1"/>
</dbReference>
<organism evidence="14 15">
    <name type="scientific">Bombyx mori</name>
    <name type="common">Silk moth</name>
    <dbReference type="NCBI Taxonomy" id="7091"/>
    <lineage>
        <taxon>Eukaryota</taxon>
        <taxon>Metazoa</taxon>
        <taxon>Ecdysozoa</taxon>
        <taxon>Arthropoda</taxon>
        <taxon>Hexapoda</taxon>
        <taxon>Insecta</taxon>
        <taxon>Pterygota</taxon>
        <taxon>Neoptera</taxon>
        <taxon>Endopterygota</taxon>
        <taxon>Lepidoptera</taxon>
        <taxon>Glossata</taxon>
        <taxon>Ditrysia</taxon>
        <taxon>Bombycoidea</taxon>
        <taxon>Bombycidae</taxon>
        <taxon>Bombycinae</taxon>
        <taxon>Bombyx</taxon>
    </lineage>
</organism>
<keyword evidence="8" id="KW-1199">Hemostasis impairing toxin</keyword>
<keyword evidence="13" id="KW-0812">Transmembrane</keyword>
<keyword evidence="13" id="KW-0472">Membrane</keyword>
<feature type="binding site" evidence="12">
    <location>
        <position position="277"/>
    </location>
    <ligand>
        <name>Ca(2+)</name>
        <dbReference type="ChEBI" id="CHEBI:29108"/>
    </ligand>
</feature>
<evidence type="ECO:0000256" key="8">
    <source>
        <dbReference type="ARBA" id="ARBA00023240"/>
    </source>
</evidence>
<evidence type="ECO:0000313" key="14">
    <source>
        <dbReference type="EnsemblMetazoa" id="XP_004932535.1"/>
    </source>
</evidence>
<dbReference type="SUPFAM" id="SSF101887">
    <property type="entry name" value="Apyrase"/>
    <property type="match status" value="1"/>
</dbReference>
<dbReference type="GO" id="GO:0030166">
    <property type="term" value="P:proteoglycan biosynthetic process"/>
    <property type="evidence" value="ECO:0007669"/>
    <property type="project" value="TreeGrafter"/>
</dbReference>
<dbReference type="Pfam" id="PF06079">
    <property type="entry name" value="Apyrase"/>
    <property type="match status" value="1"/>
</dbReference>
<protein>
    <recommendedName>
        <fullName evidence="11">Apyrase</fullName>
        <ecNumber evidence="2">3.6.1.5</ecNumber>
    </recommendedName>
</protein>
<dbReference type="GO" id="GO:0090729">
    <property type="term" value="F:toxin activity"/>
    <property type="evidence" value="ECO:0007669"/>
    <property type="project" value="UniProtKB-KW"/>
</dbReference>
<feature type="binding site" evidence="12">
    <location>
        <position position="389"/>
    </location>
    <ligand>
        <name>Ca(2+)</name>
        <dbReference type="ChEBI" id="CHEBI:29108"/>
    </ligand>
</feature>
<dbReference type="Proteomes" id="UP000005204">
    <property type="component" value="Unassembled WGS sequence"/>
</dbReference>
<evidence type="ECO:0000256" key="4">
    <source>
        <dbReference type="ARBA" id="ARBA00022656"/>
    </source>
</evidence>
<accession>A0A8R1WL21</accession>
<dbReference type="GO" id="GO:0004382">
    <property type="term" value="F:GDP phosphatase activity"/>
    <property type="evidence" value="ECO:0007669"/>
    <property type="project" value="TreeGrafter"/>
</dbReference>
<keyword evidence="5 12" id="KW-0479">Metal-binding</keyword>
<dbReference type="AlphaFoldDB" id="A0A8R1WL21"/>
<keyword evidence="7 12" id="KW-0106">Calcium</keyword>
<comment type="similarity">
    <text evidence="9">Belongs to the apyrase family.</text>
</comment>
<evidence type="ECO:0000313" key="15">
    <source>
        <dbReference type="Proteomes" id="UP000005204"/>
    </source>
</evidence>
<reference evidence="15" key="1">
    <citation type="journal article" date="2008" name="Insect Biochem. Mol. Biol.">
        <title>The genome of a lepidopteran model insect, the silkworm Bombyx mori.</title>
        <authorList>
            <consortium name="International Silkworm Genome Consortium"/>
        </authorList>
    </citation>
    <scope>NUCLEOTIDE SEQUENCE [LARGE SCALE GENOMIC DNA]</scope>
    <source>
        <strain evidence="15">p50T</strain>
    </source>
</reference>
<reference evidence="14" key="2">
    <citation type="submission" date="2022-06" db="UniProtKB">
        <authorList>
            <consortium name="EnsemblMetazoa"/>
        </authorList>
    </citation>
    <scope>IDENTIFICATION</scope>
    <source>
        <strain evidence="14">p50T (Dazao)</strain>
    </source>
</reference>
<evidence type="ECO:0000256" key="12">
    <source>
        <dbReference type="PIRSR" id="PIRSR609283-1"/>
    </source>
</evidence>
<dbReference type="EnsemblMetazoa" id="XM_004932478.2">
    <property type="protein sequence ID" value="XP_004932535.1"/>
    <property type="gene ID" value="LOC101746124"/>
</dbReference>
<evidence type="ECO:0000256" key="3">
    <source>
        <dbReference type="ARBA" id="ARBA00022442"/>
    </source>
</evidence>
<dbReference type="Gene3D" id="2.120.10.100">
    <property type="entry name" value="Apyrase"/>
    <property type="match status" value="1"/>
</dbReference>
<comment type="catalytic activity">
    <reaction evidence="10">
        <text>a ribonucleoside 5'-triphosphate + 2 H2O = a ribonucleoside 5'-phosphate + 2 phosphate + 2 H(+)</text>
        <dbReference type="Rhea" id="RHEA:36795"/>
        <dbReference type="ChEBI" id="CHEBI:15377"/>
        <dbReference type="ChEBI" id="CHEBI:15378"/>
        <dbReference type="ChEBI" id="CHEBI:43474"/>
        <dbReference type="ChEBI" id="CHEBI:58043"/>
        <dbReference type="ChEBI" id="CHEBI:61557"/>
        <dbReference type="EC" id="3.6.1.5"/>
    </reaction>
    <physiologicalReaction direction="left-to-right" evidence="10">
        <dbReference type="Rhea" id="RHEA:36796"/>
    </physiologicalReaction>
</comment>
<dbReference type="PANTHER" id="PTHR13023">
    <property type="entry name" value="APYRASE"/>
    <property type="match status" value="1"/>
</dbReference>
<keyword evidence="4" id="KW-0800">Toxin</keyword>
<evidence type="ECO:0000256" key="11">
    <source>
        <dbReference type="ARBA" id="ARBA00074431"/>
    </source>
</evidence>
<dbReference type="InterPro" id="IPR036258">
    <property type="entry name" value="Apyrase_sf"/>
</dbReference>
<dbReference type="RefSeq" id="XP_004932535.1">
    <property type="nucleotide sequence ID" value="XM_004932478.3"/>
</dbReference>
<evidence type="ECO:0000256" key="5">
    <source>
        <dbReference type="ARBA" id="ARBA00022723"/>
    </source>
</evidence>
<comment type="cofactor">
    <cofactor evidence="1 12">
        <name>Ca(2+)</name>
        <dbReference type="ChEBI" id="CHEBI:29108"/>
    </cofactor>
</comment>